<dbReference type="Pfam" id="PF00063">
    <property type="entry name" value="Myosin_head"/>
    <property type="match status" value="2"/>
</dbReference>
<dbReference type="GO" id="GO:0016459">
    <property type="term" value="C:myosin complex"/>
    <property type="evidence" value="ECO:0007669"/>
    <property type="project" value="UniProtKB-KW"/>
</dbReference>
<evidence type="ECO:0000256" key="12">
    <source>
        <dbReference type="ARBA" id="ARBA00023175"/>
    </source>
</evidence>
<dbReference type="InterPro" id="IPR000048">
    <property type="entry name" value="IQ_motif_EF-hand-BS"/>
</dbReference>
<evidence type="ECO:0000313" key="22">
    <source>
        <dbReference type="Proteomes" id="UP001159428"/>
    </source>
</evidence>
<dbReference type="Gene3D" id="1.20.120.720">
    <property type="entry name" value="Myosin VI head, motor domain, U50 subdomain"/>
    <property type="match status" value="1"/>
</dbReference>
<keyword evidence="22" id="KW-1185">Reference proteome</keyword>
<dbReference type="Pfam" id="PF00612">
    <property type="entry name" value="IQ"/>
    <property type="match status" value="3"/>
</dbReference>
<evidence type="ECO:0000256" key="8">
    <source>
        <dbReference type="ARBA" id="ARBA00022833"/>
    </source>
</evidence>
<evidence type="ECO:0000256" key="3">
    <source>
        <dbReference type="ARBA" id="ARBA00022468"/>
    </source>
</evidence>
<dbReference type="InterPro" id="IPR000198">
    <property type="entry name" value="RhoGAP_dom"/>
</dbReference>
<dbReference type="PROSITE" id="PS50200">
    <property type="entry name" value="RA"/>
    <property type="match status" value="1"/>
</dbReference>
<dbReference type="InterPro" id="IPR000159">
    <property type="entry name" value="RA_dom"/>
</dbReference>
<evidence type="ECO:0000256" key="4">
    <source>
        <dbReference type="ARBA" id="ARBA00022490"/>
    </source>
</evidence>
<dbReference type="InterPro" id="IPR020454">
    <property type="entry name" value="DAG/PE-bd"/>
</dbReference>
<evidence type="ECO:0000256" key="6">
    <source>
        <dbReference type="ARBA" id="ARBA00022741"/>
    </source>
</evidence>
<keyword evidence="3" id="KW-0343">GTPase activation</keyword>
<evidence type="ECO:0000256" key="7">
    <source>
        <dbReference type="ARBA" id="ARBA00022771"/>
    </source>
</evidence>
<dbReference type="PROSITE" id="PS00479">
    <property type="entry name" value="ZF_DAG_PE_1"/>
    <property type="match status" value="1"/>
</dbReference>
<dbReference type="SUPFAM" id="SSF52540">
    <property type="entry name" value="P-loop containing nucleoside triphosphate hydrolases"/>
    <property type="match status" value="2"/>
</dbReference>
<evidence type="ECO:0000256" key="5">
    <source>
        <dbReference type="ARBA" id="ARBA00022723"/>
    </source>
</evidence>
<feature type="domain" description="Rho-GAP" evidence="19">
    <location>
        <begin position="1518"/>
        <end position="1707"/>
    </location>
</feature>
<dbReference type="CDD" id="cd23767">
    <property type="entry name" value="IQCD"/>
    <property type="match status" value="1"/>
</dbReference>
<reference evidence="21 22" key="1">
    <citation type="submission" date="2022-05" db="EMBL/GenBank/DDBJ databases">
        <authorList>
            <consortium name="Genoscope - CEA"/>
            <person name="William W."/>
        </authorList>
    </citation>
    <scope>NUCLEOTIDE SEQUENCE [LARGE SCALE GENOMIC DNA]</scope>
</reference>
<name>A0AAU9WP41_9CNID</name>
<evidence type="ECO:0000259" key="17">
    <source>
        <dbReference type="PROSITE" id="PS50081"/>
    </source>
</evidence>
<dbReference type="SUPFAM" id="SSF54236">
    <property type="entry name" value="Ubiquitin-like"/>
    <property type="match status" value="1"/>
</dbReference>
<dbReference type="InterPro" id="IPR027417">
    <property type="entry name" value="P-loop_NTPase"/>
</dbReference>
<dbReference type="FunFam" id="1.10.10.820:FF:000001">
    <property type="entry name" value="Myosin heavy chain"/>
    <property type="match status" value="1"/>
</dbReference>
<dbReference type="GO" id="GO:0005096">
    <property type="term" value="F:GTPase activator activity"/>
    <property type="evidence" value="ECO:0007669"/>
    <property type="project" value="UniProtKB-KW"/>
</dbReference>
<proteinExistence type="inferred from homology"/>
<dbReference type="GO" id="GO:0008270">
    <property type="term" value="F:zinc ion binding"/>
    <property type="evidence" value="ECO:0007669"/>
    <property type="project" value="UniProtKB-KW"/>
</dbReference>
<dbReference type="Gene3D" id="3.40.850.10">
    <property type="entry name" value="Kinesin motor domain"/>
    <property type="match status" value="2"/>
</dbReference>
<keyword evidence="4" id="KW-0963">Cytoplasm</keyword>
<dbReference type="InterPro" id="IPR046349">
    <property type="entry name" value="C1-like_sf"/>
</dbReference>
<comment type="similarity">
    <text evidence="2 14">Belongs to the TRAFAC class myosin-kinesin ATPase superfamily. Myosin family.</text>
</comment>
<evidence type="ECO:0000313" key="21">
    <source>
        <dbReference type="EMBL" id="CAH3120908.1"/>
    </source>
</evidence>
<evidence type="ECO:0000256" key="9">
    <source>
        <dbReference type="ARBA" id="ARBA00022840"/>
    </source>
</evidence>
<keyword evidence="6 14" id="KW-0547">Nucleotide-binding</keyword>
<keyword evidence="5" id="KW-0479">Metal-binding</keyword>
<dbReference type="FunFam" id="3.40.850.10:FF:000008">
    <property type="entry name" value="Putative unconventional myosin-IXa"/>
    <property type="match status" value="1"/>
</dbReference>
<dbReference type="GO" id="GO:0005737">
    <property type="term" value="C:cytoplasm"/>
    <property type="evidence" value="ECO:0007669"/>
    <property type="project" value="UniProtKB-SubCell"/>
</dbReference>
<dbReference type="SUPFAM" id="SSF48350">
    <property type="entry name" value="GTPase activation domain, GAP"/>
    <property type="match status" value="1"/>
</dbReference>
<dbReference type="Gene3D" id="6.20.240.20">
    <property type="match status" value="1"/>
</dbReference>
<feature type="domain" description="Phorbol-ester/DAG-type" evidence="17">
    <location>
        <begin position="1453"/>
        <end position="1502"/>
    </location>
</feature>
<dbReference type="PANTHER" id="PTHR46184:SF5">
    <property type="entry name" value="UNCONVENTIONAL MYOSIN-IXA-LIKE"/>
    <property type="match status" value="1"/>
</dbReference>
<feature type="coiled-coil region" evidence="15">
    <location>
        <begin position="1746"/>
        <end position="1773"/>
    </location>
</feature>
<dbReference type="Gene3D" id="3.30.60.20">
    <property type="match status" value="1"/>
</dbReference>
<evidence type="ECO:0000259" key="19">
    <source>
        <dbReference type="PROSITE" id="PS50238"/>
    </source>
</evidence>
<dbReference type="Pfam" id="PF00788">
    <property type="entry name" value="RA"/>
    <property type="match status" value="1"/>
</dbReference>
<dbReference type="CDD" id="cd20818">
    <property type="entry name" value="C1_Myosin-IX"/>
    <property type="match status" value="1"/>
</dbReference>
<dbReference type="GO" id="GO:0051015">
    <property type="term" value="F:actin filament binding"/>
    <property type="evidence" value="ECO:0007669"/>
    <property type="project" value="TreeGrafter"/>
</dbReference>
<dbReference type="PANTHER" id="PTHR46184">
    <property type="entry name" value="UNCONVENTIONAL MYOSIN-IXB-LIKE PROTEIN"/>
    <property type="match status" value="1"/>
</dbReference>
<dbReference type="SMART" id="SM00109">
    <property type="entry name" value="C1"/>
    <property type="match status" value="1"/>
</dbReference>
<feature type="binding site" evidence="14">
    <location>
        <begin position="239"/>
        <end position="246"/>
    </location>
    <ligand>
        <name>ATP</name>
        <dbReference type="ChEBI" id="CHEBI:30616"/>
    </ligand>
</feature>
<evidence type="ECO:0000256" key="14">
    <source>
        <dbReference type="PROSITE-ProRule" id="PRU00782"/>
    </source>
</evidence>
<keyword evidence="7" id="KW-0863">Zinc-finger</keyword>
<keyword evidence="12 14" id="KW-0505">Motor protein</keyword>
<dbReference type="InterPro" id="IPR008936">
    <property type="entry name" value="Rho_GTPase_activation_prot"/>
</dbReference>
<gene>
    <name evidence="21" type="ORF">PMEA_00008947</name>
</gene>
<evidence type="ECO:0000256" key="16">
    <source>
        <dbReference type="SAM" id="MobiDB-lite"/>
    </source>
</evidence>
<feature type="compositionally biased region" description="Basic residues" evidence="16">
    <location>
        <begin position="1174"/>
        <end position="1194"/>
    </location>
</feature>
<feature type="region of interest" description="Disordered" evidence="16">
    <location>
        <begin position="1073"/>
        <end position="1209"/>
    </location>
</feature>
<feature type="domain" description="Myosin motor" evidence="20">
    <location>
        <begin position="146"/>
        <end position="933"/>
    </location>
</feature>
<comment type="caution">
    <text evidence="21">The sequence shown here is derived from an EMBL/GenBank/DDBJ whole genome shotgun (WGS) entry which is preliminary data.</text>
</comment>
<dbReference type="Proteomes" id="UP001159428">
    <property type="component" value="Unassembled WGS sequence"/>
</dbReference>
<organism evidence="21 22">
    <name type="scientific">Pocillopora meandrina</name>
    <dbReference type="NCBI Taxonomy" id="46732"/>
    <lineage>
        <taxon>Eukaryota</taxon>
        <taxon>Metazoa</taxon>
        <taxon>Cnidaria</taxon>
        <taxon>Anthozoa</taxon>
        <taxon>Hexacorallia</taxon>
        <taxon>Scleractinia</taxon>
        <taxon>Astrocoeniina</taxon>
        <taxon>Pocilloporidae</taxon>
        <taxon>Pocillopora</taxon>
    </lineage>
</organism>
<evidence type="ECO:0000259" key="20">
    <source>
        <dbReference type="PROSITE" id="PS51456"/>
    </source>
</evidence>
<keyword evidence="13 14" id="KW-0009">Actin-binding</keyword>
<dbReference type="PROSITE" id="PS50081">
    <property type="entry name" value="ZF_DAG_PE_2"/>
    <property type="match status" value="1"/>
</dbReference>
<evidence type="ECO:0000256" key="11">
    <source>
        <dbReference type="ARBA" id="ARBA00023123"/>
    </source>
</evidence>
<feature type="region of interest" description="Actin-binding" evidence="14">
    <location>
        <begin position="814"/>
        <end position="836"/>
    </location>
</feature>
<keyword evidence="9 14" id="KW-0067">ATP-binding</keyword>
<dbReference type="PROSITE" id="PS51456">
    <property type="entry name" value="MYOSIN_MOTOR"/>
    <property type="match status" value="1"/>
</dbReference>
<dbReference type="Pfam" id="PF00130">
    <property type="entry name" value="C1_1"/>
    <property type="match status" value="1"/>
</dbReference>
<evidence type="ECO:0000256" key="13">
    <source>
        <dbReference type="ARBA" id="ARBA00023203"/>
    </source>
</evidence>
<dbReference type="SMART" id="SM00242">
    <property type="entry name" value="MYSc"/>
    <property type="match status" value="1"/>
</dbReference>
<evidence type="ECO:0000256" key="2">
    <source>
        <dbReference type="ARBA" id="ARBA00008314"/>
    </source>
</evidence>
<feature type="compositionally biased region" description="Basic residues" evidence="16">
    <location>
        <begin position="1833"/>
        <end position="1845"/>
    </location>
</feature>
<evidence type="ECO:0000259" key="18">
    <source>
        <dbReference type="PROSITE" id="PS50200"/>
    </source>
</evidence>
<dbReference type="PRINTS" id="PR00008">
    <property type="entry name" value="DAGPEDOMAIN"/>
</dbReference>
<evidence type="ECO:0008006" key="23">
    <source>
        <dbReference type="Google" id="ProtNLM"/>
    </source>
</evidence>
<dbReference type="SMART" id="SM00314">
    <property type="entry name" value="RA"/>
    <property type="match status" value="1"/>
</dbReference>
<dbReference type="SUPFAM" id="SSF57889">
    <property type="entry name" value="Cysteine-rich domain"/>
    <property type="match status" value="1"/>
</dbReference>
<dbReference type="Gene3D" id="1.10.555.10">
    <property type="entry name" value="Rho GTPase activation protein"/>
    <property type="match status" value="1"/>
</dbReference>
<dbReference type="GO" id="GO:0005884">
    <property type="term" value="C:actin filament"/>
    <property type="evidence" value="ECO:0007669"/>
    <property type="project" value="TreeGrafter"/>
</dbReference>
<dbReference type="Gene3D" id="1.10.10.820">
    <property type="match status" value="1"/>
</dbReference>
<dbReference type="SMART" id="SM00015">
    <property type="entry name" value="IQ"/>
    <property type="match status" value="4"/>
</dbReference>
<dbReference type="PROSITE" id="PS50096">
    <property type="entry name" value="IQ"/>
    <property type="match status" value="3"/>
</dbReference>
<feature type="domain" description="Ras-associating" evidence="18">
    <location>
        <begin position="14"/>
        <end position="111"/>
    </location>
</feature>
<accession>A0AAU9WP41</accession>
<dbReference type="InterPro" id="IPR036961">
    <property type="entry name" value="Kinesin_motor_dom_sf"/>
</dbReference>
<comment type="subcellular location">
    <subcellularLocation>
        <location evidence="1">Cytoplasm</location>
    </subcellularLocation>
</comment>
<evidence type="ECO:0000256" key="15">
    <source>
        <dbReference type="SAM" id="Coils"/>
    </source>
</evidence>
<feature type="region of interest" description="Disordered" evidence="16">
    <location>
        <begin position="1254"/>
        <end position="1278"/>
    </location>
</feature>
<dbReference type="Gene3D" id="1.20.58.530">
    <property type="match status" value="1"/>
</dbReference>
<dbReference type="PRINTS" id="PR00193">
    <property type="entry name" value="MYOSINHEAVY"/>
</dbReference>
<dbReference type="PROSITE" id="PS50238">
    <property type="entry name" value="RHOGAP"/>
    <property type="match status" value="1"/>
</dbReference>
<dbReference type="InterPro" id="IPR002219">
    <property type="entry name" value="PKC_DAG/PE"/>
</dbReference>
<feature type="compositionally biased region" description="Pro residues" evidence="16">
    <location>
        <begin position="1128"/>
        <end position="1138"/>
    </location>
</feature>
<dbReference type="EMBL" id="CALNXJ010000018">
    <property type="protein sequence ID" value="CAH3120908.1"/>
    <property type="molecule type" value="Genomic_DNA"/>
</dbReference>
<dbReference type="InterPro" id="IPR001609">
    <property type="entry name" value="Myosin_head_motor_dom-like"/>
</dbReference>
<dbReference type="GO" id="GO:0035556">
    <property type="term" value="P:intracellular signal transduction"/>
    <property type="evidence" value="ECO:0007669"/>
    <property type="project" value="InterPro"/>
</dbReference>
<sequence>MAERRASTTRYVKLRIFAGQLLAAVQSIVISVSETATTRQVLRLTLGQLEIKEKPENFELVEVCYRDSVLDQDSERVLSGSDQPYQVQQSWRKLPPKVRTSYRLFIREKVDDRDETKPELLRQHWMDCHESVRNCHELDFDLESKLSDDDLCCLPTLSEQTLLKHLEERFSQGRIYTYVGEILIAVNPFRFFPMYNPKFINAYNNRNLGSLPPHIFAIADVAFHRMLREKKSQCVVISGESGSGKTESTKLIVHHLTALGLKTQATSVEKTILGVGPVLEAFGNASTAYNNNSSRFGKFTQIKFRPDGAVCGAALRKYLLEKSRIVSQAPEERNYHVFYYLLAGASPEVKEELHLTKPEEYCYLNQNECYSLEGIDEAYEFLRLKKSMEMVGFPADVHKRIFSILSAVLHIGNIKFSRRPGQEEAMIRDSEDHTIDFVCDLLMVTRRNLVDVLTTKKTKTRNEQFIVPYKYEEAIATRDAMAKALYGTLFDWIVLQVNHALAIKQLNVVEGCSIGVLDIFGFEDYLHNSFEQFCINFANEKLQFYFNKHVFKLEQDEYISEGIEWRSVEFVDNAACLDLISGRPTGLLNLIDEESSFPGATESSLLAKLDKNHSGHKYYEQSLIHQAFVIKHYAGNVKYNIQGFLDKNRDLMRPDILSLLKNSDSRYVRDLLGADPLAVYRWSILRSFFKAVHAFKVAGREYRSSGKANDRVVTSPGGRKRKTIMKGSRLHAVNSDEGHSNHETANLFRTAARVIRRKQSNKPSAKPLSKIRQGLETKRDMTVRTFDYLFRTMQRGKGTPKNPPTVSAQFQSSLSRLVELLEEAQPFFVRCIRSNAEKAPMKFDRDLVVRQLRYTGMLETVRIRTLGYQWRFTFEEFVKRYSLLFPRKEVRDVREEMPGILETLKLDPREFQIGKEKVFLRDSQHALLQSRLHLEQIHKICVLQRWVKGALQRKQFIRQKNAAVMIQACWRGYLARSYLEVQSLASLRIQSFWRMYLARREYHRIRKRVILLQSHARGYLARRRHSQILEEHEMKPLSPLQESLRHLNRSLSDPQGYNALESDKQELAHIYEEIKSPGSPRQRSSSKVKEVSKMLSGTSPPDGSKCPVVRQRSCSAPNSPESKRRSRPPPLELSPPPAKRVEPFLSKLSPIPSPTLAFNKGNEGSDEFKSNAKLSRKLTRSFRRRLSSKGKPGHRYSTSDVLDDRGRTTSPPLFQDDLAVWKTTEKADFVATLGRTEHGGKVKKGILRKIARNNSFRRKSDTSLNRNKSKKSMEMDGRIGSHDDLTKALNQTKIVSYAHPQGPAQWKNTGQKLIQGTEELGALEVFLMNKVSSLNKEENKRDTIVDRVFRKALQEFHVQLISSYSVLMKEDKSLTLNYEDLMGQFEFTLTKTIKSERISASFPAILGVNAFGGVLSEFIASRTRPEKQTKETRHQKKAHLKKRKPSELTEFNGHRFSTTQFSIPTFCEQCGGFIWGLDKGFVCQECRFTCHKKCHTKSQNICRKGTNRSKGKTELFGGDLSDLVSNENSVPPLVDKLIQDIEARGLYSEGLYRKSPSNVAVKKLKNDICTLGIENVSLDEYTVHVVAGVLKLFFRQLAVPVIAADFYTDFIRTSELTDEKLRLQALYNLVQKLPRACRNTLERLVFHLARITQQQEVNLMNANALAIIWAQCIMATPPGMSALEIMQDVSKQTKCLETLILGQLSKIRATINNIREIDNASESAHKRLSMLNVNEREDEGLVENDLEGEEEEKRLLTQQLDELREQRAVLTAKLISLEPRRGGDSGEDMTSDDCQTDDDLEVTEEERVEEYAVSFDLPATPVQLVHLTKNRVKQPVVKRRRPTRAKLREHAVLR</sequence>
<dbReference type="Gene3D" id="1.20.5.190">
    <property type="match status" value="2"/>
</dbReference>
<dbReference type="Gene3D" id="3.10.20.90">
    <property type="entry name" value="Phosphatidylinositol 3-kinase Catalytic Subunit, Chain A, domain 1"/>
    <property type="match status" value="1"/>
</dbReference>
<keyword evidence="11 14" id="KW-0518">Myosin</keyword>
<evidence type="ECO:0000256" key="1">
    <source>
        <dbReference type="ARBA" id="ARBA00004496"/>
    </source>
</evidence>
<feature type="region of interest" description="Disordered" evidence="16">
    <location>
        <begin position="1833"/>
        <end position="1854"/>
    </location>
</feature>
<evidence type="ECO:0000256" key="10">
    <source>
        <dbReference type="ARBA" id="ARBA00023054"/>
    </source>
</evidence>
<keyword evidence="8" id="KW-0862">Zinc</keyword>
<feature type="region of interest" description="Disordered" evidence="16">
    <location>
        <begin position="1424"/>
        <end position="1444"/>
    </location>
</feature>
<dbReference type="GO" id="GO:0005524">
    <property type="term" value="F:ATP binding"/>
    <property type="evidence" value="ECO:0007669"/>
    <property type="project" value="UniProtKB-UniRule"/>
</dbReference>
<feature type="compositionally biased region" description="Basic residues" evidence="16">
    <location>
        <begin position="1433"/>
        <end position="1444"/>
    </location>
</feature>
<dbReference type="GO" id="GO:0000146">
    <property type="term" value="F:microfilament motor activity"/>
    <property type="evidence" value="ECO:0007669"/>
    <property type="project" value="InterPro"/>
</dbReference>
<dbReference type="Pfam" id="PF00620">
    <property type="entry name" value="RhoGAP"/>
    <property type="match status" value="1"/>
</dbReference>
<dbReference type="SMART" id="SM00324">
    <property type="entry name" value="RhoGAP"/>
    <property type="match status" value="1"/>
</dbReference>
<dbReference type="InterPro" id="IPR029071">
    <property type="entry name" value="Ubiquitin-like_domsf"/>
</dbReference>
<keyword evidence="10 15" id="KW-0175">Coiled coil</keyword>
<protein>
    <recommendedName>
        <fullName evidence="23">Unconventional myosin-IXb-like</fullName>
    </recommendedName>
</protein>
<dbReference type="InterPro" id="IPR046987">
    <property type="entry name" value="Myo9"/>
</dbReference>
<dbReference type="CDD" id="cd17043">
    <property type="entry name" value="RA"/>
    <property type="match status" value="1"/>
</dbReference>